<proteinExistence type="inferred from homology"/>
<reference evidence="9" key="1">
    <citation type="submission" date="2018-05" db="EMBL/GenBank/DDBJ databases">
        <authorList>
            <person name="Lanie J.A."/>
            <person name="Ng W.-L."/>
            <person name="Kazmierczak K.M."/>
            <person name="Andrzejewski T.M."/>
            <person name="Davidsen T.M."/>
            <person name="Wayne K.J."/>
            <person name="Tettelin H."/>
            <person name="Glass J.I."/>
            <person name="Rusch D."/>
            <person name="Podicherti R."/>
            <person name="Tsui H.-C.T."/>
            <person name="Winkler M.E."/>
        </authorList>
    </citation>
    <scope>NUCLEOTIDE SEQUENCE</scope>
</reference>
<keyword evidence="2" id="KW-0662">Pyridine nucleotide biosynthesis</keyword>
<comment type="pathway">
    <text evidence="1">Cofactor biosynthesis; NAD(+) biosynthesis.</text>
</comment>
<dbReference type="InterPro" id="IPR005248">
    <property type="entry name" value="NadD/NMNAT"/>
</dbReference>
<evidence type="ECO:0000259" key="8">
    <source>
        <dbReference type="Pfam" id="PF01467"/>
    </source>
</evidence>
<evidence type="ECO:0000256" key="4">
    <source>
        <dbReference type="ARBA" id="ARBA00022695"/>
    </source>
</evidence>
<keyword evidence="5" id="KW-0547">Nucleotide-binding</keyword>
<name>A0A382CMF5_9ZZZZ</name>
<dbReference type="InterPro" id="IPR014729">
    <property type="entry name" value="Rossmann-like_a/b/a_fold"/>
</dbReference>
<keyword evidence="3" id="KW-0808">Transferase</keyword>
<gene>
    <name evidence="9" type="ORF">METZ01_LOCUS179685</name>
</gene>
<evidence type="ECO:0000256" key="6">
    <source>
        <dbReference type="ARBA" id="ARBA00022840"/>
    </source>
</evidence>
<protein>
    <recommendedName>
        <fullName evidence="8">Cytidyltransferase-like domain-containing protein</fullName>
    </recommendedName>
</protein>
<evidence type="ECO:0000256" key="3">
    <source>
        <dbReference type="ARBA" id="ARBA00022679"/>
    </source>
</evidence>
<dbReference type="Pfam" id="PF01467">
    <property type="entry name" value="CTP_transf_like"/>
    <property type="match status" value="1"/>
</dbReference>
<dbReference type="GO" id="GO:0005524">
    <property type="term" value="F:ATP binding"/>
    <property type="evidence" value="ECO:0007669"/>
    <property type="project" value="UniProtKB-KW"/>
</dbReference>
<evidence type="ECO:0000256" key="7">
    <source>
        <dbReference type="ARBA" id="ARBA00023027"/>
    </source>
</evidence>
<dbReference type="UniPathway" id="UPA00253"/>
<dbReference type="NCBIfam" id="TIGR00482">
    <property type="entry name" value="nicotinate (nicotinamide) nucleotide adenylyltransferase"/>
    <property type="match status" value="1"/>
</dbReference>
<evidence type="ECO:0000256" key="1">
    <source>
        <dbReference type="ARBA" id="ARBA00004790"/>
    </source>
</evidence>
<evidence type="ECO:0000256" key="5">
    <source>
        <dbReference type="ARBA" id="ARBA00022741"/>
    </source>
</evidence>
<evidence type="ECO:0000256" key="2">
    <source>
        <dbReference type="ARBA" id="ARBA00022642"/>
    </source>
</evidence>
<accession>A0A382CMF5</accession>
<dbReference type="GO" id="GO:0070566">
    <property type="term" value="F:adenylyltransferase activity"/>
    <property type="evidence" value="ECO:0007669"/>
    <property type="project" value="UniProtKB-ARBA"/>
</dbReference>
<dbReference type="InterPro" id="IPR004821">
    <property type="entry name" value="Cyt_trans-like"/>
</dbReference>
<dbReference type="Gene3D" id="3.40.50.620">
    <property type="entry name" value="HUPs"/>
    <property type="match status" value="1"/>
</dbReference>
<dbReference type="NCBIfam" id="TIGR00125">
    <property type="entry name" value="cyt_tran_rel"/>
    <property type="match status" value="1"/>
</dbReference>
<organism evidence="9">
    <name type="scientific">marine metagenome</name>
    <dbReference type="NCBI Taxonomy" id="408172"/>
    <lineage>
        <taxon>unclassified sequences</taxon>
        <taxon>metagenomes</taxon>
        <taxon>ecological metagenomes</taxon>
    </lineage>
</organism>
<dbReference type="PANTHER" id="PTHR39321">
    <property type="entry name" value="NICOTINATE-NUCLEOTIDE ADENYLYLTRANSFERASE-RELATED"/>
    <property type="match status" value="1"/>
</dbReference>
<sequence length="188" mass="21962">MIFFGGSFDPPHRGHYEIIQYCCKKCDQLVLMPSTLSPLKMQPPVAESHHRSKMLELLTLDIDFPIQIDNWEFTQSGPNYTYQTIQYLEKQYPEYSISMVIGADQLIKFQKWKKYKEILSSVHILGFNRAYCDYTPLSGMNLTWIEDFNVNISSTEIREKIAKGIHIGNELTQSVQDYIQENNLYGYL</sequence>
<keyword evidence="4" id="KW-0548">Nucleotidyltransferase</keyword>
<keyword evidence="6" id="KW-0067">ATP-binding</keyword>
<dbReference type="AlphaFoldDB" id="A0A382CMF5"/>
<evidence type="ECO:0000313" key="9">
    <source>
        <dbReference type="EMBL" id="SVB26831.1"/>
    </source>
</evidence>
<feature type="domain" description="Cytidyltransferase-like" evidence="8">
    <location>
        <begin position="3"/>
        <end position="160"/>
    </location>
</feature>
<dbReference type="PANTHER" id="PTHR39321:SF3">
    <property type="entry name" value="PHOSPHOPANTETHEINE ADENYLYLTRANSFERASE"/>
    <property type="match status" value="1"/>
</dbReference>
<dbReference type="CDD" id="cd02165">
    <property type="entry name" value="NMNAT"/>
    <property type="match status" value="1"/>
</dbReference>
<keyword evidence="7" id="KW-0520">NAD</keyword>
<dbReference type="GO" id="GO:0009435">
    <property type="term" value="P:NAD+ biosynthetic process"/>
    <property type="evidence" value="ECO:0007669"/>
    <property type="project" value="UniProtKB-UniPathway"/>
</dbReference>
<dbReference type="EMBL" id="UINC01035051">
    <property type="protein sequence ID" value="SVB26831.1"/>
    <property type="molecule type" value="Genomic_DNA"/>
</dbReference>
<dbReference type="SUPFAM" id="SSF52374">
    <property type="entry name" value="Nucleotidylyl transferase"/>
    <property type="match status" value="1"/>
</dbReference>
<dbReference type="HAMAP" id="MF_00244">
    <property type="entry name" value="NaMN_adenylyltr"/>
    <property type="match status" value="1"/>
</dbReference>